<dbReference type="Proteomes" id="UP000298416">
    <property type="component" value="Unassembled WGS sequence"/>
</dbReference>
<proteinExistence type="predicted"/>
<dbReference type="InterPro" id="IPR006948">
    <property type="entry name" value="Alliinase_C"/>
</dbReference>
<comment type="caution">
    <text evidence="2">The sequence shown here is derived from an EMBL/GenBank/DDBJ whole genome shotgun (WGS) entry which is preliminary data.</text>
</comment>
<gene>
    <name evidence="2" type="ORF">SASPL_131021</name>
</gene>
<dbReference type="InterPro" id="IPR015424">
    <property type="entry name" value="PyrdxlP-dep_Trfase"/>
</dbReference>
<feature type="domain" description="Alliinase C-terminal" evidence="1">
    <location>
        <begin position="39"/>
        <end position="88"/>
    </location>
</feature>
<sequence length="88" mass="9818">MLPKLEQEIRNLHNLVGNAIMEGRHIVVENGSCKFISGLSMWEGDAHAYDHDDQPYIEMVTSPNNINGELMGPIVNKANGMLVHDLAY</sequence>
<dbReference type="Pfam" id="PF04864">
    <property type="entry name" value="Alliinase_C"/>
    <property type="match status" value="1"/>
</dbReference>
<dbReference type="EMBL" id="PNBA02000011">
    <property type="protein sequence ID" value="KAG6408019.1"/>
    <property type="molecule type" value="Genomic_DNA"/>
</dbReference>
<dbReference type="InterPro" id="IPR015421">
    <property type="entry name" value="PyrdxlP-dep_Trfase_major"/>
</dbReference>
<keyword evidence="3" id="KW-1185">Reference proteome</keyword>
<evidence type="ECO:0000259" key="1">
    <source>
        <dbReference type="Pfam" id="PF04864"/>
    </source>
</evidence>
<organism evidence="2">
    <name type="scientific">Salvia splendens</name>
    <name type="common">Scarlet sage</name>
    <dbReference type="NCBI Taxonomy" id="180675"/>
    <lineage>
        <taxon>Eukaryota</taxon>
        <taxon>Viridiplantae</taxon>
        <taxon>Streptophyta</taxon>
        <taxon>Embryophyta</taxon>
        <taxon>Tracheophyta</taxon>
        <taxon>Spermatophyta</taxon>
        <taxon>Magnoliopsida</taxon>
        <taxon>eudicotyledons</taxon>
        <taxon>Gunneridae</taxon>
        <taxon>Pentapetalae</taxon>
        <taxon>asterids</taxon>
        <taxon>lamiids</taxon>
        <taxon>Lamiales</taxon>
        <taxon>Lamiaceae</taxon>
        <taxon>Nepetoideae</taxon>
        <taxon>Mentheae</taxon>
        <taxon>Salviinae</taxon>
        <taxon>Salvia</taxon>
        <taxon>Salvia subgen. Calosphace</taxon>
        <taxon>core Calosphace</taxon>
    </lineage>
</organism>
<evidence type="ECO:0000313" key="2">
    <source>
        <dbReference type="EMBL" id="KAG6408019.1"/>
    </source>
</evidence>
<accession>A0A8X8X8C2</accession>
<dbReference type="AlphaFoldDB" id="A0A8X8X8C2"/>
<evidence type="ECO:0000313" key="3">
    <source>
        <dbReference type="Proteomes" id="UP000298416"/>
    </source>
</evidence>
<protein>
    <recommendedName>
        <fullName evidence="1">Alliinase C-terminal domain-containing protein</fullName>
    </recommendedName>
</protein>
<dbReference type="GO" id="GO:0016846">
    <property type="term" value="F:carbon-sulfur lyase activity"/>
    <property type="evidence" value="ECO:0007669"/>
    <property type="project" value="InterPro"/>
</dbReference>
<dbReference type="SUPFAM" id="SSF53383">
    <property type="entry name" value="PLP-dependent transferases"/>
    <property type="match status" value="1"/>
</dbReference>
<dbReference type="Gene3D" id="3.40.640.10">
    <property type="entry name" value="Type I PLP-dependent aspartate aminotransferase-like (Major domain)"/>
    <property type="match status" value="2"/>
</dbReference>
<reference evidence="2" key="1">
    <citation type="submission" date="2018-01" db="EMBL/GenBank/DDBJ databases">
        <authorList>
            <person name="Mao J.F."/>
        </authorList>
    </citation>
    <scope>NUCLEOTIDE SEQUENCE</scope>
    <source>
        <strain evidence="2">Huo1</strain>
        <tissue evidence="2">Leaf</tissue>
    </source>
</reference>
<reference evidence="2" key="2">
    <citation type="submission" date="2020-08" db="EMBL/GenBank/DDBJ databases">
        <title>Plant Genome Project.</title>
        <authorList>
            <person name="Zhang R.-G."/>
        </authorList>
    </citation>
    <scope>NUCLEOTIDE SEQUENCE</scope>
    <source>
        <strain evidence="2">Huo1</strain>
        <tissue evidence="2">Leaf</tissue>
    </source>
</reference>
<name>A0A8X8X8C2_SALSN</name>